<dbReference type="Pfam" id="PF01409">
    <property type="entry name" value="tRNA-synt_2d"/>
    <property type="match status" value="1"/>
</dbReference>
<evidence type="ECO:0000256" key="8">
    <source>
        <dbReference type="ARBA" id="ARBA00022723"/>
    </source>
</evidence>
<evidence type="ECO:0000256" key="4">
    <source>
        <dbReference type="ARBA" id="ARBA00011209"/>
    </source>
</evidence>
<evidence type="ECO:0000256" key="12">
    <source>
        <dbReference type="ARBA" id="ARBA00022917"/>
    </source>
</evidence>
<dbReference type="GO" id="GO:0004826">
    <property type="term" value="F:phenylalanine-tRNA ligase activity"/>
    <property type="evidence" value="ECO:0007669"/>
    <property type="project" value="UniProtKB-EC"/>
</dbReference>
<evidence type="ECO:0000256" key="5">
    <source>
        <dbReference type="ARBA" id="ARBA00012814"/>
    </source>
</evidence>
<dbReference type="AlphaFoldDB" id="A0AAV6WK51"/>
<evidence type="ECO:0000313" key="18">
    <source>
        <dbReference type="Proteomes" id="UP000826271"/>
    </source>
</evidence>
<protein>
    <recommendedName>
        <fullName evidence="5">phenylalanine--tRNA ligase</fullName>
        <ecNumber evidence="5">6.1.1.20</ecNumber>
    </recommendedName>
    <alternativeName>
        <fullName evidence="14">Phenylalanyl-tRNA synthetase alpha subunit</fullName>
    </alternativeName>
</protein>
<dbReference type="PANTHER" id="PTHR11538">
    <property type="entry name" value="PHENYLALANYL-TRNA SYNTHETASE"/>
    <property type="match status" value="1"/>
</dbReference>
<evidence type="ECO:0000256" key="6">
    <source>
        <dbReference type="ARBA" id="ARBA00022490"/>
    </source>
</evidence>
<keyword evidence="9" id="KW-0547">Nucleotide-binding</keyword>
<name>A0AAV6WK51_9LAMI</name>
<dbReference type="GO" id="GO:0003735">
    <property type="term" value="F:structural constituent of ribosome"/>
    <property type="evidence" value="ECO:0007669"/>
    <property type="project" value="InterPro"/>
</dbReference>
<keyword evidence="18" id="KW-1185">Reference proteome</keyword>
<dbReference type="InterPro" id="IPR002319">
    <property type="entry name" value="Phenylalanyl-tRNA_Synthase"/>
</dbReference>
<dbReference type="InterPro" id="IPR006195">
    <property type="entry name" value="aa-tRNA-synth_II"/>
</dbReference>
<keyword evidence="13" id="KW-0030">Aminoacyl-tRNA synthetase</keyword>
<dbReference type="GO" id="GO:0009328">
    <property type="term" value="C:phenylalanine-tRNA ligase complex"/>
    <property type="evidence" value="ECO:0007669"/>
    <property type="project" value="TreeGrafter"/>
</dbReference>
<evidence type="ECO:0000256" key="13">
    <source>
        <dbReference type="ARBA" id="ARBA00023146"/>
    </source>
</evidence>
<dbReference type="InterPro" id="IPR040725">
    <property type="entry name" value="PheRS_DBD3"/>
</dbReference>
<dbReference type="InterPro" id="IPR018261">
    <property type="entry name" value="Ribosomal_bL27_CS"/>
</dbReference>
<comment type="subunit">
    <text evidence="4">Tetramer of two alpha and two beta subunits.</text>
</comment>
<evidence type="ECO:0000256" key="7">
    <source>
        <dbReference type="ARBA" id="ARBA00022598"/>
    </source>
</evidence>
<comment type="subcellular location">
    <subcellularLocation>
        <location evidence="2">Cytoplasm</location>
    </subcellularLocation>
</comment>
<dbReference type="InterPro" id="IPR004529">
    <property type="entry name" value="Phe-tRNA-synth_IIc_asu"/>
</dbReference>
<evidence type="ECO:0000256" key="9">
    <source>
        <dbReference type="ARBA" id="ARBA00022741"/>
    </source>
</evidence>
<dbReference type="Gene3D" id="3.30.930.10">
    <property type="entry name" value="Bira Bifunctional Protein, Domain 2"/>
    <property type="match status" value="1"/>
</dbReference>
<dbReference type="NCBIfam" id="NF003210">
    <property type="entry name" value="PRK04172.1"/>
    <property type="match status" value="1"/>
</dbReference>
<dbReference type="Gene3D" id="1.10.10.2330">
    <property type="match status" value="1"/>
</dbReference>
<dbReference type="PANTHER" id="PTHR11538:SF40">
    <property type="entry name" value="PHENYLALANINE--TRNA LIGASE ALPHA SUBUNIT"/>
    <property type="match status" value="1"/>
</dbReference>
<dbReference type="EMBL" id="WHWC01000015">
    <property type="protein sequence ID" value="KAG8368239.1"/>
    <property type="molecule type" value="Genomic_DNA"/>
</dbReference>
<dbReference type="PROSITE" id="PS50862">
    <property type="entry name" value="AA_TRNA_LIGASE_II"/>
    <property type="match status" value="1"/>
</dbReference>
<evidence type="ECO:0000313" key="17">
    <source>
        <dbReference type="EMBL" id="KAG8368239.1"/>
    </source>
</evidence>
<keyword evidence="7" id="KW-0436">Ligase</keyword>
<dbReference type="FunFam" id="2.40.50.100:FF:000038">
    <property type="entry name" value="50S ribosomal protein L27"/>
    <property type="match status" value="1"/>
</dbReference>
<dbReference type="Gene3D" id="3.30.1370.240">
    <property type="match status" value="1"/>
</dbReference>
<sequence length="717" mass="81013">MTSLWQLVKGKNQKEPRQHGRPIFTVALLFTPINGGASAIPPSPSAAIPPPPPPAIGREVMAEEAVLGYLEKNEEIPDSGIFAEEKGISHDEIVNVVKSLNGFRLVDAQDIKRERWVLTQEGQDYAKYGSPEVIFFSAVPPEGITRQKLQETFPSRLPDTLDAKQKSAIYKIGSQQVMKNKWIEMGKSQVSRTVQHVDDRVKDLLIQIRNGEAVSAEDIDALKRRKLISSQIWKGYSVKKGPKYAPKRKKVATDLTRENLQSFLRHFNLDALIWVHANSCAYLGVTGRRSSSKSITSLQKASQQKVAVSIRYSRHVRRQIQMIFLQMGFEEMPTNNFVESSFWNFDALFQPQQHPARDSHDTFFLKEPSTTRTLPEDYVERVKRVHESGGYGSRGYGYEWKRDEANKNLLRTHTTAVSSRMLYALAQGPFAPKSYYSIDRVFRNEAVDRTHLAEFHQIEGLICDRGLTLGHLIGVLHDFFSRLGMSKLKFKPAYNPYTEPSMEIFSYHEGLQKWVEIGNSGMFRPEMLLPMGLPEDVQVIAWGLSLERPTMILYGIDNIRDLFGHKVRDGLPSNLLSRRLSIRDLIASSTPVYSSARDVSGEGLSLVFRRWATKKSAGSTKNGRDSLPKNLGVKKFGGERVIPGNIIVRQRGTRFHPGNYVGIGKDHTLYALKEGCVKFERNKLTGRKWIHVEPKEGYEIHPVYASSGAAPEMKTTA</sequence>
<dbReference type="Gene3D" id="2.40.50.100">
    <property type="match status" value="1"/>
</dbReference>
<dbReference type="Gene3D" id="1.10.10.2320">
    <property type="match status" value="1"/>
</dbReference>
<dbReference type="GO" id="GO:0005840">
    <property type="term" value="C:ribosome"/>
    <property type="evidence" value="ECO:0007669"/>
    <property type="project" value="InterPro"/>
</dbReference>
<feature type="domain" description="Aminoacyl-transfer RNA synthetases class-II family profile" evidence="16">
    <location>
        <begin position="316"/>
        <end position="572"/>
    </location>
</feature>
<evidence type="ECO:0000256" key="14">
    <source>
        <dbReference type="ARBA" id="ARBA00030612"/>
    </source>
</evidence>
<dbReference type="PROSITE" id="PS00831">
    <property type="entry name" value="RIBOSOMAL_L27"/>
    <property type="match status" value="1"/>
</dbReference>
<dbReference type="GO" id="GO:0005829">
    <property type="term" value="C:cytosol"/>
    <property type="evidence" value="ECO:0007669"/>
    <property type="project" value="TreeGrafter"/>
</dbReference>
<dbReference type="PRINTS" id="PR00063">
    <property type="entry name" value="RIBOSOMALL27"/>
</dbReference>
<evidence type="ECO:0000256" key="2">
    <source>
        <dbReference type="ARBA" id="ARBA00004496"/>
    </source>
</evidence>
<dbReference type="SUPFAM" id="SSF55681">
    <property type="entry name" value="Class II aaRS and biotin synthetases"/>
    <property type="match status" value="1"/>
</dbReference>
<dbReference type="GO" id="GO:0046872">
    <property type="term" value="F:metal ion binding"/>
    <property type="evidence" value="ECO:0007669"/>
    <property type="project" value="UniProtKB-KW"/>
</dbReference>
<dbReference type="SUPFAM" id="SSF110324">
    <property type="entry name" value="Ribosomal L27 protein-like"/>
    <property type="match status" value="1"/>
</dbReference>
<dbReference type="NCBIfam" id="TIGR00468">
    <property type="entry name" value="pheS"/>
    <property type="match status" value="1"/>
</dbReference>
<dbReference type="CDD" id="cd00496">
    <property type="entry name" value="PheRS_alpha_core"/>
    <property type="match status" value="1"/>
</dbReference>
<dbReference type="Pfam" id="PF18553">
    <property type="entry name" value="PheRS_DBD3"/>
    <property type="match status" value="1"/>
</dbReference>
<evidence type="ECO:0000256" key="1">
    <source>
        <dbReference type="ARBA" id="ARBA00001946"/>
    </source>
</evidence>
<dbReference type="FunFam" id="3.30.930.10:FF:000033">
    <property type="entry name" value="Phenylalanine--tRNA ligase alpha subunit"/>
    <property type="match status" value="1"/>
</dbReference>
<dbReference type="GO" id="GO:0006432">
    <property type="term" value="P:phenylalanyl-tRNA aminoacylation"/>
    <property type="evidence" value="ECO:0007669"/>
    <property type="project" value="InterPro"/>
</dbReference>
<dbReference type="GO" id="GO:0005524">
    <property type="term" value="F:ATP binding"/>
    <property type="evidence" value="ECO:0007669"/>
    <property type="project" value="UniProtKB-KW"/>
</dbReference>
<proteinExistence type="inferred from homology"/>
<keyword evidence="10" id="KW-0067">ATP-binding</keyword>
<dbReference type="InterPro" id="IPR045864">
    <property type="entry name" value="aa-tRNA-synth_II/BPL/LPL"/>
</dbReference>
<keyword evidence="8" id="KW-0479">Metal-binding</keyword>
<comment type="caution">
    <text evidence="17">The sequence shown here is derived from an EMBL/GenBank/DDBJ whole genome shotgun (WGS) entry which is preliminary data.</text>
</comment>
<dbReference type="HAMAP" id="MF_00539">
    <property type="entry name" value="Ribosomal_bL27"/>
    <property type="match status" value="1"/>
</dbReference>
<keyword evidence="12" id="KW-0648">Protein biosynthesis</keyword>
<dbReference type="Pfam" id="PF18552">
    <property type="entry name" value="PheRS_DBD1"/>
    <property type="match status" value="1"/>
</dbReference>
<gene>
    <name evidence="17" type="ORF">BUALT_Bualt15G0024600</name>
</gene>
<evidence type="ECO:0000256" key="3">
    <source>
        <dbReference type="ARBA" id="ARBA00006703"/>
    </source>
</evidence>
<reference evidence="17" key="1">
    <citation type="submission" date="2019-10" db="EMBL/GenBank/DDBJ databases">
        <authorList>
            <person name="Zhang R."/>
            <person name="Pan Y."/>
            <person name="Wang J."/>
            <person name="Ma R."/>
            <person name="Yu S."/>
        </authorList>
    </citation>
    <scope>NUCLEOTIDE SEQUENCE</scope>
    <source>
        <strain evidence="17">LA-IB0</strain>
        <tissue evidence="17">Leaf</tissue>
    </source>
</reference>
<evidence type="ECO:0000256" key="15">
    <source>
        <dbReference type="ARBA" id="ARBA00049255"/>
    </source>
</evidence>
<evidence type="ECO:0000256" key="10">
    <source>
        <dbReference type="ARBA" id="ARBA00022840"/>
    </source>
</evidence>
<comment type="similarity">
    <text evidence="3">Belongs to the class-II aminoacyl-tRNA synthetase family. Phe-tRNA synthetase alpha subunit type 2 subfamily.</text>
</comment>
<dbReference type="InterPro" id="IPR040724">
    <property type="entry name" value="PheRS_DBD1"/>
</dbReference>
<organism evidence="17 18">
    <name type="scientific">Buddleja alternifolia</name>
    <dbReference type="NCBI Taxonomy" id="168488"/>
    <lineage>
        <taxon>Eukaryota</taxon>
        <taxon>Viridiplantae</taxon>
        <taxon>Streptophyta</taxon>
        <taxon>Embryophyta</taxon>
        <taxon>Tracheophyta</taxon>
        <taxon>Spermatophyta</taxon>
        <taxon>Magnoliopsida</taxon>
        <taxon>eudicotyledons</taxon>
        <taxon>Gunneridae</taxon>
        <taxon>Pentapetalae</taxon>
        <taxon>asterids</taxon>
        <taxon>lamiids</taxon>
        <taxon>Lamiales</taxon>
        <taxon>Scrophulariaceae</taxon>
        <taxon>Buddlejeae</taxon>
        <taxon>Buddleja</taxon>
    </lineage>
</organism>
<keyword evidence="6" id="KW-0963">Cytoplasm</keyword>
<evidence type="ECO:0000259" key="16">
    <source>
        <dbReference type="PROSITE" id="PS50862"/>
    </source>
</evidence>
<dbReference type="GO" id="GO:0000049">
    <property type="term" value="F:tRNA binding"/>
    <property type="evidence" value="ECO:0007669"/>
    <property type="project" value="InterPro"/>
</dbReference>
<comment type="catalytic activity">
    <reaction evidence="15">
        <text>tRNA(Phe) + L-phenylalanine + ATP = L-phenylalanyl-tRNA(Phe) + AMP + diphosphate + H(+)</text>
        <dbReference type="Rhea" id="RHEA:19413"/>
        <dbReference type="Rhea" id="RHEA-COMP:9668"/>
        <dbReference type="Rhea" id="RHEA-COMP:9699"/>
        <dbReference type="ChEBI" id="CHEBI:15378"/>
        <dbReference type="ChEBI" id="CHEBI:30616"/>
        <dbReference type="ChEBI" id="CHEBI:33019"/>
        <dbReference type="ChEBI" id="CHEBI:58095"/>
        <dbReference type="ChEBI" id="CHEBI:78442"/>
        <dbReference type="ChEBI" id="CHEBI:78531"/>
        <dbReference type="ChEBI" id="CHEBI:456215"/>
        <dbReference type="EC" id="6.1.1.20"/>
    </reaction>
</comment>
<dbReference type="EC" id="6.1.1.20" evidence="5"/>
<accession>A0AAV6WK51</accession>
<dbReference type="Pfam" id="PF01016">
    <property type="entry name" value="Ribosomal_L27"/>
    <property type="match status" value="1"/>
</dbReference>
<dbReference type="InterPro" id="IPR001684">
    <property type="entry name" value="Ribosomal_bL27"/>
</dbReference>
<comment type="cofactor">
    <cofactor evidence="1">
        <name>Mg(2+)</name>
        <dbReference type="ChEBI" id="CHEBI:18420"/>
    </cofactor>
</comment>
<dbReference type="Proteomes" id="UP000826271">
    <property type="component" value="Unassembled WGS sequence"/>
</dbReference>
<keyword evidence="11" id="KW-0460">Magnesium</keyword>
<dbReference type="NCBIfam" id="TIGR00062">
    <property type="entry name" value="L27"/>
    <property type="match status" value="1"/>
</dbReference>
<evidence type="ECO:0000256" key="11">
    <source>
        <dbReference type="ARBA" id="ARBA00022842"/>
    </source>
</evidence>